<protein>
    <submittedName>
        <fullName evidence="2">Uncharacterized protein</fullName>
    </submittedName>
</protein>
<dbReference type="RefSeq" id="WP_062035256.1">
    <property type="nucleotide sequence ID" value="NZ_BKWH01000019.1"/>
</dbReference>
<evidence type="ECO:0000313" key="3">
    <source>
        <dbReference type="Proteomes" id="UP001162261"/>
    </source>
</evidence>
<feature type="compositionally biased region" description="Polar residues" evidence="1">
    <location>
        <begin position="38"/>
        <end position="47"/>
    </location>
</feature>
<gene>
    <name evidence="2" type="ORF">N5J46_09665</name>
</gene>
<dbReference type="AlphaFoldDB" id="A0AA43BMP6"/>
<proteinExistence type="predicted"/>
<name>A0AA43BMP6_ACIJO</name>
<feature type="region of interest" description="Disordered" evidence="1">
    <location>
        <begin position="35"/>
        <end position="69"/>
    </location>
</feature>
<reference evidence="2" key="1">
    <citation type="submission" date="2022-09" db="EMBL/GenBank/DDBJ databases">
        <title>Intensive care unit water sources are persistently colonized with multi-drug resistant bacteria and are the site of extensive horizontal gene transfer of antibiotic resistance genes.</title>
        <authorList>
            <person name="Diorio-Toth L."/>
        </authorList>
    </citation>
    <scope>NUCLEOTIDE SEQUENCE</scope>
    <source>
        <strain evidence="2">GD03649</strain>
    </source>
</reference>
<accession>A0AA43BMP6</accession>
<dbReference type="Proteomes" id="UP001162261">
    <property type="component" value="Unassembled WGS sequence"/>
</dbReference>
<sequence length="69" mass="7777">MSCKSCEERRQKLKAMYEQSIESITKVITYLTNKGGKTEQSADQSPASADETEQRIIVNTRRAGRAKQP</sequence>
<dbReference type="EMBL" id="JAOCLH010000016">
    <property type="protein sequence ID" value="MDH2172689.1"/>
    <property type="molecule type" value="Genomic_DNA"/>
</dbReference>
<evidence type="ECO:0000313" key="2">
    <source>
        <dbReference type="EMBL" id="MDH2172689.1"/>
    </source>
</evidence>
<organism evidence="2 3">
    <name type="scientific">Acinetobacter johnsonii</name>
    <dbReference type="NCBI Taxonomy" id="40214"/>
    <lineage>
        <taxon>Bacteria</taxon>
        <taxon>Pseudomonadati</taxon>
        <taxon>Pseudomonadota</taxon>
        <taxon>Gammaproteobacteria</taxon>
        <taxon>Moraxellales</taxon>
        <taxon>Moraxellaceae</taxon>
        <taxon>Acinetobacter</taxon>
    </lineage>
</organism>
<comment type="caution">
    <text evidence="2">The sequence shown here is derived from an EMBL/GenBank/DDBJ whole genome shotgun (WGS) entry which is preliminary data.</text>
</comment>
<evidence type="ECO:0000256" key="1">
    <source>
        <dbReference type="SAM" id="MobiDB-lite"/>
    </source>
</evidence>